<dbReference type="GO" id="GO:0035871">
    <property type="term" value="P:protein K11-linked deubiquitination"/>
    <property type="evidence" value="ECO:0007669"/>
    <property type="project" value="TreeGrafter"/>
</dbReference>
<sequence length="741" mass="83303">MASPSTDSTEQGPYRVLSGYCPDTQCNTKLYFPAYDSSIECSNCGKRHEQKFLKDVEQVTNPGVALTNILKSLLSHTKPRKGTDSVRVMGLCNYQCKLLSPLLSRYGMDRHTGRAKLLSDMGQGDSFDCSVLHDRAFLIDPEHIEVIGYGRERTGSMHYLKETLTAINGTEEERILPIHADGDGHCLVHAVSRALIGRELFWHPLRENLKRHFVTNLTRYRQLFREFINGSEWQTIIAECDPEYTPLENEPLGMRNIHVFGLANVLRRPVILLDSVSGIQSLADYTGVFLPGLLSPEMCRGKDGQLNKPICLAWSSSGRNHYIALVGVKGVVCAAVKYFMQNSYIVRLANAMEEVFMSQHAVSTSLVADVYQYVYKSTGFVGSIKPSLVVEVTRRAVTEARLYRCLLCDAITEWTYVADWLVPGGSLYNLAVKTHSRLQANKLYSFPTEDLVCVYDSDKDQLVVDTARSKPSQCRWCQGSQMRQLKGDGSIVYQNGDCTKTRTTTSRCQCGFKHFYDGHEYDNMPDRIPVPMEWNGKVVTEEVSWFQYESDPALNSNVYDIAQTLVLKHFPGEFGSERLVQSVVETILRQTAENSDTSPPPSPPPAKAASISDDMTDTSWRNDASSKIILTGQQTKSVHKEELTMSEAERTVQRDIQANARLMQKRRTSDQVHDGKGGVNGKDEAVGSHFCRTKLMGMSCHLSLHGDELSQDVDEMSQDVDEMSWYGDEMSWYGDEMSWMG</sequence>
<gene>
    <name evidence="3" type="ORF">NP493_817g01049</name>
</gene>
<feature type="region of interest" description="Disordered" evidence="1">
    <location>
        <begin position="591"/>
        <end position="618"/>
    </location>
</feature>
<accession>A0AAD9KPE9</accession>
<evidence type="ECO:0000256" key="1">
    <source>
        <dbReference type="SAM" id="MobiDB-lite"/>
    </source>
</evidence>
<dbReference type="PROSITE" id="PS50802">
    <property type="entry name" value="OTU"/>
    <property type="match status" value="1"/>
</dbReference>
<protein>
    <recommendedName>
        <fullName evidence="2">OTU domain-containing protein</fullName>
    </recommendedName>
</protein>
<keyword evidence="4" id="KW-1185">Reference proteome</keyword>
<dbReference type="Pfam" id="PF02338">
    <property type="entry name" value="OTU"/>
    <property type="match status" value="1"/>
</dbReference>
<proteinExistence type="predicted"/>
<dbReference type="Proteomes" id="UP001209878">
    <property type="component" value="Unassembled WGS sequence"/>
</dbReference>
<dbReference type="GO" id="GO:0071108">
    <property type="term" value="P:protein K48-linked deubiquitination"/>
    <property type="evidence" value="ECO:0007669"/>
    <property type="project" value="TreeGrafter"/>
</dbReference>
<dbReference type="PANTHER" id="PTHR14843:SF2">
    <property type="entry name" value="DEUBIQUITINATING PROTEIN VCPIP1"/>
    <property type="match status" value="1"/>
</dbReference>
<dbReference type="InterPro" id="IPR003323">
    <property type="entry name" value="OTU_dom"/>
</dbReference>
<evidence type="ECO:0000313" key="4">
    <source>
        <dbReference type="Proteomes" id="UP001209878"/>
    </source>
</evidence>
<dbReference type="CDD" id="cd22769">
    <property type="entry name" value="OTU_VCIP135"/>
    <property type="match status" value="1"/>
</dbReference>
<dbReference type="GO" id="GO:0016320">
    <property type="term" value="P:endoplasmic reticulum membrane fusion"/>
    <property type="evidence" value="ECO:0007669"/>
    <property type="project" value="TreeGrafter"/>
</dbReference>
<evidence type="ECO:0000313" key="3">
    <source>
        <dbReference type="EMBL" id="KAK2174223.1"/>
    </source>
</evidence>
<dbReference type="EMBL" id="JAODUO010000817">
    <property type="protein sequence ID" value="KAK2174223.1"/>
    <property type="molecule type" value="Genomic_DNA"/>
</dbReference>
<dbReference type="GO" id="GO:0016567">
    <property type="term" value="P:protein ubiquitination"/>
    <property type="evidence" value="ECO:0007669"/>
    <property type="project" value="InterPro"/>
</dbReference>
<dbReference type="InterPro" id="IPR039087">
    <property type="entry name" value="VCPIP1"/>
</dbReference>
<dbReference type="Pfam" id="PF19437">
    <property type="entry name" value="VCIP135_N"/>
    <property type="match status" value="1"/>
</dbReference>
<evidence type="ECO:0000259" key="2">
    <source>
        <dbReference type="PROSITE" id="PS50802"/>
    </source>
</evidence>
<dbReference type="GO" id="GO:0004843">
    <property type="term" value="F:cysteine-type deubiquitinase activity"/>
    <property type="evidence" value="ECO:0007669"/>
    <property type="project" value="InterPro"/>
</dbReference>
<dbReference type="InterPro" id="IPR045827">
    <property type="entry name" value="VCPIP1_N"/>
</dbReference>
<feature type="domain" description="OTU" evidence="2">
    <location>
        <begin position="175"/>
        <end position="328"/>
    </location>
</feature>
<dbReference type="AlphaFoldDB" id="A0AAD9KPE9"/>
<dbReference type="PANTHER" id="PTHR14843">
    <property type="entry name" value="DEUBIQUITINATING PROTEIN VCIP135"/>
    <property type="match status" value="1"/>
</dbReference>
<comment type="caution">
    <text evidence="3">The sequence shown here is derived from an EMBL/GenBank/DDBJ whole genome shotgun (WGS) entry which is preliminary data.</text>
</comment>
<name>A0AAD9KPE9_RIDPI</name>
<dbReference type="GO" id="GO:0090168">
    <property type="term" value="P:Golgi reassembly"/>
    <property type="evidence" value="ECO:0007669"/>
    <property type="project" value="TreeGrafter"/>
</dbReference>
<reference evidence="3" key="1">
    <citation type="journal article" date="2023" name="Mol. Biol. Evol.">
        <title>Third-Generation Sequencing Reveals the Adaptive Role of the Epigenome in Three Deep-Sea Polychaetes.</title>
        <authorList>
            <person name="Perez M."/>
            <person name="Aroh O."/>
            <person name="Sun Y."/>
            <person name="Lan Y."/>
            <person name="Juniper S.K."/>
            <person name="Young C.R."/>
            <person name="Angers B."/>
            <person name="Qian P.Y."/>
        </authorList>
    </citation>
    <scope>NUCLEOTIDE SEQUENCE</scope>
    <source>
        <strain evidence="3">R07B-5</strain>
    </source>
</reference>
<organism evidence="3 4">
    <name type="scientific">Ridgeia piscesae</name>
    <name type="common">Tubeworm</name>
    <dbReference type="NCBI Taxonomy" id="27915"/>
    <lineage>
        <taxon>Eukaryota</taxon>
        <taxon>Metazoa</taxon>
        <taxon>Spiralia</taxon>
        <taxon>Lophotrochozoa</taxon>
        <taxon>Annelida</taxon>
        <taxon>Polychaeta</taxon>
        <taxon>Sedentaria</taxon>
        <taxon>Canalipalpata</taxon>
        <taxon>Sabellida</taxon>
        <taxon>Siboglinidae</taxon>
        <taxon>Ridgeia</taxon>
    </lineage>
</organism>